<keyword evidence="3 5" id="KW-1133">Transmembrane helix</keyword>
<dbReference type="GO" id="GO:0022857">
    <property type="term" value="F:transmembrane transporter activity"/>
    <property type="evidence" value="ECO:0007669"/>
    <property type="project" value="InterPro"/>
</dbReference>
<dbReference type="PROSITE" id="PS50850">
    <property type="entry name" value="MFS"/>
    <property type="match status" value="1"/>
</dbReference>
<feature type="transmembrane region" description="Helical" evidence="5">
    <location>
        <begin position="246"/>
        <end position="265"/>
    </location>
</feature>
<dbReference type="InterPro" id="IPR053160">
    <property type="entry name" value="MFS_DHA3_Transporter"/>
</dbReference>
<dbReference type="InterPro" id="IPR011701">
    <property type="entry name" value="MFS"/>
</dbReference>
<dbReference type="InterPro" id="IPR005829">
    <property type="entry name" value="Sugar_transporter_CS"/>
</dbReference>
<feature type="transmembrane region" description="Helical" evidence="5">
    <location>
        <begin position="207"/>
        <end position="226"/>
    </location>
</feature>
<dbReference type="GO" id="GO:0016020">
    <property type="term" value="C:membrane"/>
    <property type="evidence" value="ECO:0007669"/>
    <property type="project" value="UniProtKB-SubCell"/>
</dbReference>
<keyword evidence="8" id="KW-1185">Reference proteome</keyword>
<gene>
    <name evidence="7" type="ORF">EV147_2344</name>
</gene>
<evidence type="ECO:0000256" key="3">
    <source>
        <dbReference type="ARBA" id="ARBA00022989"/>
    </source>
</evidence>
<feature type="transmembrane region" description="Helical" evidence="5">
    <location>
        <begin position="335"/>
        <end position="354"/>
    </location>
</feature>
<sequence>MTQAGDAPIAVGWRIVAFRVFRNAYLTYAVWMAFFIHYGMTVEQFFWLDAIFFGAKFVFDLPTGYLADRIGRKRCLAVGCVAAAASHAAMLVHPGFWTFATALVALGAAQSSVNGADAALLYQNLARRGELAEYPRWESLSRAAGSLSFAIAPLVGGWLHATGGYAAVWLGTAVAMLLGAIVLFRVDDRASRAPGDGMVQMWRALRSVLPQLMFLLLLFGLFLSIVRFGFLAQQWLLIQHGVDSAIKGWLMAADLGIGAVASLGIRRALATLSRAAIYKLLGLAITTLALLAVAAAAGSDWRLPLGAAILAHGLLYGSFVPMLTSEVCRVAPDSVRATAVSVVTCGGSIAWAILSPVAGTVLQREGTPAGMGILAGVLSALVVILAVLHRCRREPTKIINNQVDSAAGDAHG</sequence>
<dbReference type="Proteomes" id="UP000291078">
    <property type="component" value="Unassembled WGS sequence"/>
</dbReference>
<accession>A0A4Q7S1B3</accession>
<name>A0A4Q7S1B3_9BURK</name>
<evidence type="ECO:0000256" key="1">
    <source>
        <dbReference type="ARBA" id="ARBA00004141"/>
    </source>
</evidence>
<dbReference type="CDD" id="cd06174">
    <property type="entry name" value="MFS"/>
    <property type="match status" value="1"/>
</dbReference>
<dbReference type="InterPro" id="IPR020846">
    <property type="entry name" value="MFS_dom"/>
</dbReference>
<dbReference type="Pfam" id="PF07690">
    <property type="entry name" value="MFS_1"/>
    <property type="match status" value="1"/>
</dbReference>
<keyword evidence="2 5" id="KW-0812">Transmembrane</keyword>
<dbReference type="InterPro" id="IPR036259">
    <property type="entry name" value="MFS_trans_sf"/>
</dbReference>
<dbReference type="SUPFAM" id="SSF103473">
    <property type="entry name" value="MFS general substrate transporter"/>
    <property type="match status" value="1"/>
</dbReference>
<comment type="caution">
    <text evidence="7">The sequence shown here is derived from an EMBL/GenBank/DDBJ whole genome shotgun (WGS) entry which is preliminary data.</text>
</comment>
<feature type="domain" description="Major facilitator superfamily (MFS) profile" evidence="6">
    <location>
        <begin position="1"/>
        <end position="394"/>
    </location>
</feature>
<comment type="subcellular location">
    <subcellularLocation>
        <location evidence="1">Membrane</location>
        <topology evidence="1">Multi-pass membrane protein</topology>
    </subcellularLocation>
</comment>
<keyword evidence="4 5" id="KW-0472">Membrane</keyword>
<feature type="transmembrane region" description="Helical" evidence="5">
    <location>
        <begin position="20"/>
        <end position="39"/>
    </location>
</feature>
<evidence type="ECO:0000256" key="5">
    <source>
        <dbReference type="SAM" id="Phobius"/>
    </source>
</evidence>
<evidence type="ECO:0000256" key="2">
    <source>
        <dbReference type="ARBA" id="ARBA00022692"/>
    </source>
</evidence>
<feature type="transmembrane region" description="Helical" evidence="5">
    <location>
        <begin position="366"/>
        <end position="388"/>
    </location>
</feature>
<dbReference type="RefSeq" id="WP_157994679.1">
    <property type="nucleotide sequence ID" value="NZ_SGXM01000002.1"/>
</dbReference>
<dbReference type="AlphaFoldDB" id="A0A4Q7S1B3"/>
<feature type="transmembrane region" description="Helical" evidence="5">
    <location>
        <begin position="75"/>
        <end position="93"/>
    </location>
</feature>
<dbReference type="PANTHER" id="PTHR23530:SF1">
    <property type="entry name" value="PERMEASE, MAJOR FACILITATOR SUPERFAMILY-RELATED"/>
    <property type="match status" value="1"/>
</dbReference>
<dbReference type="PANTHER" id="PTHR23530">
    <property type="entry name" value="TRANSPORT PROTEIN-RELATED"/>
    <property type="match status" value="1"/>
</dbReference>
<dbReference type="EMBL" id="SGXM01000002">
    <property type="protein sequence ID" value="RZT39150.1"/>
    <property type="molecule type" value="Genomic_DNA"/>
</dbReference>
<dbReference type="PROSITE" id="PS00216">
    <property type="entry name" value="SUGAR_TRANSPORT_1"/>
    <property type="match status" value="1"/>
</dbReference>
<proteinExistence type="predicted"/>
<protein>
    <submittedName>
        <fullName evidence="7">Sugar phosphate permease</fullName>
    </submittedName>
</protein>
<dbReference type="Gene3D" id="1.20.1250.20">
    <property type="entry name" value="MFS general substrate transporter like domains"/>
    <property type="match status" value="2"/>
</dbReference>
<reference evidence="7 8" key="1">
    <citation type="journal article" date="2015" name="Stand. Genomic Sci.">
        <title>Genomic Encyclopedia of Bacterial and Archaeal Type Strains, Phase III: the genomes of soil and plant-associated and newly described type strains.</title>
        <authorList>
            <person name="Whitman W.B."/>
            <person name="Woyke T."/>
            <person name="Klenk H.P."/>
            <person name="Zhou Y."/>
            <person name="Lilburn T.G."/>
            <person name="Beck B.J."/>
            <person name="De Vos P."/>
            <person name="Vandamme P."/>
            <person name="Eisen J.A."/>
            <person name="Garrity G."/>
            <person name="Hugenholtz P."/>
            <person name="Kyrpides N.C."/>
        </authorList>
    </citation>
    <scope>NUCLEOTIDE SEQUENCE [LARGE SCALE GENOMIC DNA]</scope>
    <source>
        <strain evidence="7 8">ASC-9842</strain>
    </source>
</reference>
<evidence type="ECO:0000259" key="6">
    <source>
        <dbReference type="PROSITE" id="PS50850"/>
    </source>
</evidence>
<evidence type="ECO:0000313" key="7">
    <source>
        <dbReference type="EMBL" id="RZT39150.1"/>
    </source>
</evidence>
<organism evidence="7 8">
    <name type="scientific">Cupriavidus agavae</name>
    <dbReference type="NCBI Taxonomy" id="1001822"/>
    <lineage>
        <taxon>Bacteria</taxon>
        <taxon>Pseudomonadati</taxon>
        <taxon>Pseudomonadota</taxon>
        <taxon>Betaproteobacteria</taxon>
        <taxon>Burkholderiales</taxon>
        <taxon>Burkholderiaceae</taxon>
        <taxon>Cupriavidus</taxon>
    </lineage>
</organism>
<dbReference type="OrthoDB" id="9816124at2"/>
<evidence type="ECO:0000256" key="4">
    <source>
        <dbReference type="ARBA" id="ARBA00023136"/>
    </source>
</evidence>
<feature type="transmembrane region" description="Helical" evidence="5">
    <location>
        <begin position="45"/>
        <end position="63"/>
    </location>
</feature>
<evidence type="ECO:0000313" key="8">
    <source>
        <dbReference type="Proteomes" id="UP000291078"/>
    </source>
</evidence>
<feature type="transmembrane region" description="Helical" evidence="5">
    <location>
        <begin position="303"/>
        <end position="323"/>
    </location>
</feature>
<feature type="transmembrane region" description="Helical" evidence="5">
    <location>
        <begin position="277"/>
        <end position="297"/>
    </location>
</feature>
<feature type="transmembrane region" description="Helical" evidence="5">
    <location>
        <begin position="167"/>
        <end position="186"/>
    </location>
</feature>